<evidence type="ECO:0000256" key="1">
    <source>
        <dbReference type="SAM" id="MobiDB-lite"/>
    </source>
</evidence>
<evidence type="ECO:0000313" key="2">
    <source>
        <dbReference type="EMBL" id="MFB9074642.1"/>
    </source>
</evidence>
<proteinExistence type="predicted"/>
<accession>A0ABV5G6S0</accession>
<feature type="region of interest" description="Disordered" evidence="1">
    <location>
        <begin position="1"/>
        <end position="41"/>
    </location>
</feature>
<organism evidence="2 3">
    <name type="scientific">Citricoccus parietis</name>
    <dbReference type="NCBI Taxonomy" id="592307"/>
    <lineage>
        <taxon>Bacteria</taxon>
        <taxon>Bacillati</taxon>
        <taxon>Actinomycetota</taxon>
        <taxon>Actinomycetes</taxon>
        <taxon>Micrococcales</taxon>
        <taxon>Micrococcaceae</taxon>
        <taxon>Citricoccus</taxon>
    </lineage>
</organism>
<name>A0ABV5G6S0_9MICC</name>
<dbReference type="EMBL" id="JBHMFI010000002">
    <property type="protein sequence ID" value="MFB9074642.1"/>
    <property type="molecule type" value="Genomic_DNA"/>
</dbReference>
<reference evidence="2 3" key="1">
    <citation type="submission" date="2024-09" db="EMBL/GenBank/DDBJ databases">
        <authorList>
            <person name="Sun Q."/>
            <person name="Mori K."/>
        </authorList>
    </citation>
    <scope>NUCLEOTIDE SEQUENCE [LARGE SCALE GENOMIC DNA]</scope>
    <source>
        <strain evidence="2 3">CCM 7609</strain>
    </source>
</reference>
<gene>
    <name evidence="2" type="ORF">ACFFX0_27015</name>
</gene>
<evidence type="ECO:0000313" key="3">
    <source>
        <dbReference type="Proteomes" id="UP001589575"/>
    </source>
</evidence>
<keyword evidence="3" id="KW-1185">Reference proteome</keyword>
<dbReference type="Proteomes" id="UP001589575">
    <property type="component" value="Unassembled WGS sequence"/>
</dbReference>
<protein>
    <submittedName>
        <fullName evidence="2">Uncharacterized protein</fullName>
    </submittedName>
</protein>
<sequence>MSTGARSVTPALISASPSARSSPQSRNTWKLGHGPPKLWPK</sequence>
<feature type="compositionally biased region" description="Low complexity" evidence="1">
    <location>
        <begin position="14"/>
        <end position="26"/>
    </location>
</feature>
<comment type="caution">
    <text evidence="2">The sequence shown here is derived from an EMBL/GenBank/DDBJ whole genome shotgun (WGS) entry which is preliminary data.</text>
</comment>